<dbReference type="InterPro" id="IPR013783">
    <property type="entry name" value="Ig-like_fold"/>
</dbReference>
<evidence type="ECO:0000256" key="5">
    <source>
        <dbReference type="ARBA" id="ARBA00023326"/>
    </source>
</evidence>
<evidence type="ECO:0000313" key="9">
    <source>
        <dbReference type="EMBL" id="MBB4682191.1"/>
    </source>
</evidence>
<dbReference type="Pfam" id="PF02927">
    <property type="entry name" value="CelD_N"/>
    <property type="match status" value="1"/>
</dbReference>
<dbReference type="Gene3D" id="1.50.10.10">
    <property type="match status" value="1"/>
</dbReference>
<evidence type="ECO:0000256" key="2">
    <source>
        <dbReference type="ARBA" id="ARBA00022801"/>
    </source>
</evidence>
<evidence type="ECO:0000256" key="6">
    <source>
        <dbReference type="SAM" id="SignalP"/>
    </source>
</evidence>
<dbReference type="AlphaFoldDB" id="A0A7W7FX33"/>
<dbReference type="SUPFAM" id="SSF81296">
    <property type="entry name" value="E set domains"/>
    <property type="match status" value="1"/>
</dbReference>
<keyword evidence="6" id="KW-0732">Signal</keyword>
<proteinExistence type="inferred from homology"/>
<sequence>MRVPRPALLRTVAVTTAVALGAVMVSAASANAAASGQIRLDGVGYAHDETKIGYLMAPASSEGARFTVVDTAGRTVLAGKAGASLGSWNAGYTAVHPLDFSALKRPGSYRVTVSGAVQASSATFKIGTARELFGPIADKTFDFYAAQRDGGDVVPGKLNRQPAHLSDAKATVYDTPKFRPDDQLAEPLKPTGTTVDLEGGWVDAGDFVKFTSNTAYTIGELLLVQREGNRDRTLASEIDFGLKWLDKAWDEKSKTFYVQVGIGVGSPDLGILGDHDVWRLPETDDKLQVKPGDEKYFIKHRPVFRAAAPGEKISPNLAGRAAAAFALAAQVEARRDFRKARYYLEQAASVFAQAKTTDVGQLTTAFPHSYYPENSWTDDLEYGATQLALAGYALGDRRAGDWATAATEWAKAYLGSGDQDTLNLYNTSALGHADLVKVLRTKWVRNAQVTEEQLIGDLKRQLNKGVTRAATSPFRTAVDITAFDVATRSFGYAATVELYRSVTRDRSYDAFGSQQRNFALGANSWGLSLVIGVGPRFPYCPHHQAANLSGSTTGGEKILVGGVVNGPNAEGKFASLGDLPGGGVECTHPMAAFDGQGSRFVDDVRAWPSSEPAIDYTATGTLALGLTALR</sequence>
<dbReference type="InterPro" id="IPR008928">
    <property type="entry name" value="6-hairpin_glycosidase_sf"/>
</dbReference>
<feature type="chain" id="PRO_5039217839" description="Cellulase" evidence="6">
    <location>
        <begin position="33"/>
        <end position="630"/>
    </location>
</feature>
<evidence type="ECO:0008006" key="11">
    <source>
        <dbReference type="Google" id="ProtNLM"/>
    </source>
</evidence>
<dbReference type="CDD" id="cd02850">
    <property type="entry name" value="E_set_Cellulase_N"/>
    <property type="match status" value="1"/>
</dbReference>
<dbReference type="RefSeq" id="WP_185009294.1">
    <property type="nucleotide sequence ID" value="NZ_BAAAUI010000037.1"/>
</dbReference>
<evidence type="ECO:0000259" key="8">
    <source>
        <dbReference type="Pfam" id="PF02927"/>
    </source>
</evidence>
<feature type="domain" description="Glycoside hydrolase family 9" evidence="7">
    <location>
        <begin position="136"/>
        <end position="622"/>
    </location>
</feature>
<dbReference type="Proteomes" id="UP000533598">
    <property type="component" value="Unassembled WGS sequence"/>
</dbReference>
<dbReference type="InterPro" id="IPR001701">
    <property type="entry name" value="Glyco_hydro_9"/>
</dbReference>
<evidence type="ECO:0000256" key="3">
    <source>
        <dbReference type="ARBA" id="ARBA00023277"/>
    </source>
</evidence>
<feature type="domain" description="Cellulase Ig-like" evidence="8">
    <location>
        <begin position="35"/>
        <end position="116"/>
    </location>
</feature>
<dbReference type="PANTHER" id="PTHR22298">
    <property type="entry name" value="ENDO-1,4-BETA-GLUCANASE"/>
    <property type="match status" value="1"/>
</dbReference>
<dbReference type="GO" id="GO:0008810">
    <property type="term" value="F:cellulase activity"/>
    <property type="evidence" value="ECO:0007669"/>
    <property type="project" value="InterPro"/>
</dbReference>
<dbReference type="Gene3D" id="2.60.40.10">
    <property type="entry name" value="Immunoglobulins"/>
    <property type="match status" value="1"/>
</dbReference>
<gene>
    <name evidence="9" type="ORF">HNR67_008309</name>
</gene>
<dbReference type="InterPro" id="IPR004197">
    <property type="entry name" value="Cellulase_Ig-like"/>
</dbReference>
<reference evidence="9 10" key="1">
    <citation type="submission" date="2020-08" db="EMBL/GenBank/DDBJ databases">
        <title>Sequencing the genomes of 1000 actinobacteria strains.</title>
        <authorList>
            <person name="Klenk H.-P."/>
        </authorList>
    </citation>
    <scope>NUCLEOTIDE SEQUENCE [LARGE SCALE GENOMIC DNA]</scope>
    <source>
        <strain evidence="9 10">DSM 44230</strain>
    </source>
</reference>
<keyword evidence="2" id="KW-0378">Hydrolase</keyword>
<organism evidence="9 10">
    <name type="scientific">Crossiella cryophila</name>
    <dbReference type="NCBI Taxonomy" id="43355"/>
    <lineage>
        <taxon>Bacteria</taxon>
        <taxon>Bacillati</taxon>
        <taxon>Actinomycetota</taxon>
        <taxon>Actinomycetes</taxon>
        <taxon>Pseudonocardiales</taxon>
        <taxon>Pseudonocardiaceae</taxon>
        <taxon>Crossiella</taxon>
    </lineage>
</organism>
<comment type="similarity">
    <text evidence="1">Belongs to the glycosyl hydrolase 9 (cellulase E) family.</text>
</comment>
<protein>
    <recommendedName>
        <fullName evidence="11">Cellulase</fullName>
    </recommendedName>
</protein>
<dbReference type="InterPro" id="IPR012341">
    <property type="entry name" value="6hp_glycosidase-like_sf"/>
</dbReference>
<keyword evidence="10" id="KW-1185">Reference proteome</keyword>
<dbReference type="GO" id="GO:0000272">
    <property type="term" value="P:polysaccharide catabolic process"/>
    <property type="evidence" value="ECO:0007669"/>
    <property type="project" value="UniProtKB-KW"/>
</dbReference>
<keyword evidence="3" id="KW-0119">Carbohydrate metabolism</keyword>
<keyword evidence="5" id="KW-0624">Polysaccharide degradation</keyword>
<comment type="caution">
    <text evidence="9">The sequence shown here is derived from an EMBL/GenBank/DDBJ whole genome shotgun (WGS) entry which is preliminary data.</text>
</comment>
<evidence type="ECO:0000313" key="10">
    <source>
        <dbReference type="Proteomes" id="UP000533598"/>
    </source>
</evidence>
<evidence type="ECO:0000259" key="7">
    <source>
        <dbReference type="Pfam" id="PF00759"/>
    </source>
</evidence>
<evidence type="ECO:0000256" key="1">
    <source>
        <dbReference type="ARBA" id="ARBA00007072"/>
    </source>
</evidence>
<accession>A0A7W7FX33</accession>
<evidence type="ECO:0000256" key="4">
    <source>
        <dbReference type="ARBA" id="ARBA00023295"/>
    </source>
</evidence>
<dbReference type="InterPro" id="IPR014756">
    <property type="entry name" value="Ig_E-set"/>
</dbReference>
<keyword evidence="4" id="KW-0326">Glycosidase</keyword>
<dbReference type="SUPFAM" id="SSF48208">
    <property type="entry name" value="Six-hairpin glycosidases"/>
    <property type="match status" value="1"/>
</dbReference>
<dbReference type="EMBL" id="JACHMH010000001">
    <property type="protein sequence ID" value="MBB4682191.1"/>
    <property type="molecule type" value="Genomic_DNA"/>
</dbReference>
<name>A0A7W7FX33_9PSEU</name>
<feature type="signal peptide" evidence="6">
    <location>
        <begin position="1"/>
        <end position="32"/>
    </location>
</feature>
<dbReference type="Pfam" id="PF00759">
    <property type="entry name" value="Glyco_hydro_9"/>
    <property type="match status" value="1"/>
</dbReference>